<organism evidence="2 3">
    <name type="scientific">Mycolicibacterium fluoranthenivorans</name>
    <dbReference type="NCBI Taxonomy" id="258505"/>
    <lineage>
        <taxon>Bacteria</taxon>
        <taxon>Bacillati</taxon>
        <taxon>Actinomycetota</taxon>
        <taxon>Actinomycetes</taxon>
        <taxon>Mycobacteriales</taxon>
        <taxon>Mycobacteriaceae</taxon>
        <taxon>Mycolicibacterium</taxon>
    </lineage>
</organism>
<dbReference type="InterPro" id="IPR010982">
    <property type="entry name" value="Lambda_DNA-bd_dom_sf"/>
</dbReference>
<accession>A0A7G8PNP1</accession>
<feature type="domain" description="HTH cro/C1-type" evidence="1">
    <location>
        <begin position="35"/>
        <end position="87"/>
    </location>
</feature>
<evidence type="ECO:0000259" key="1">
    <source>
        <dbReference type="PROSITE" id="PS50943"/>
    </source>
</evidence>
<protein>
    <submittedName>
        <fullName evidence="2">XRE family transcriptional regulator</fullName>
    </submittedName>
</protein>
<name>A0A7G8PNP1_9MYCO</name>
<dbReference type="Gene3D" id="1.10.260.40">
    <property type="entry name" value="lambda repressor-like DNA-binding domains"/>
    <property type="match status" value="1"/>
</dbReference>
<dbReference type="SMART" id="SM00530">
    <property type="entry name" value="HTH_XRE"/>
    <property type="match status" value="1"/>
</dbReference>
<proteinExistence type="predicted"/>
<dbReference type="AlphaFoldDB" id="A0A7G8PNP1"/>
<evidence type="ECO:0000313" key="3">
    <source>
        <dbReference type="Proteomes" id="UP000515498"/>
    </source>
</evidence>
<dbReference type="PROSITE" id="PS50943">
    <property type="entry name" value="HTH_CROC1"/>
    <property type="match status" value="1"/>
</dbReference>
<dbReference type="KEGG" id="mflu:HZU40_07540"/>
<dbReference type="GO" id="GO:0003677">
    <property type="term" value="F:DNA binding"/>
    <property type="evidence" value="ECO:0007669"/>
    <property type="project" value="InterPro"/>
</dbReference>
<dbReference type="Proteomes" id="UP000515498">
    <property type="component" value="Chromosome"/>
</dbReference>
<reference evidence="2 3" key="1">
    <citation type="submission" date="2020-07" db="EMBL/GenBank/DDBJ databases">
        <title>Draft genome sequence of four isobutane-metabolizing strains capable of cometabolically degrading diverse ether contaminants.</title>
        <authorList>
            <person name="Chen W."/>
            <person name="Faulkner N."/>
            <person name="Smith C."/>
            <person name="Hyman M."/>
        </authorList>
    </citation>
    <scope>NUCLEOTIDE SEQUENCE [LARGE SCALE GENOMIC DNA]</scope>
    <source>
        <strain evidence="2 3">2A</strain>
    </source>
</reference>
<gene>
    <name evidence="2" type="ORF">HZU40_07540</name>
</gene>
<dbReference type="InterPro" id="IPR001387">
    <property type="entry name" value="Cro/C1-type_HTH"/>
</dbReference>
<dbReference type="EMBL" id="CP059894">
    <property type="protein sequence ID" value="QNJ95957.1"/>
    <property type="molecule type" value="Genomic_DNA"/>
</dbReference>
<dbReference type="SUPFAM" id="SSF47413">
    <property type="entry name" value="lambda repressor-like DNA-binding domains"/>
    <property type="match status" value="1"/>
</dbReference>
<sequence>MMSDVPMQAECARHRAAEAIRIASLKKIVAQLNCAREASNLTKSQLARAIGSDPSVVGRLLGAHTENPTLATVVEVAAAVGLKLCLVPMSAEERARITEPMLSAETARSRPSYQG</sequence>
<evidence type="ECO:0000313" key="2">
    <source>
        <dbReference type="EMBL" id="QNJ95957.1"/>
    </source>
</evidence>